<proteinExistence type="predicted"/>
<dbReference type="Pfam" id="PF01381">
    <property type="entry name" value="HTH_3"/>
    <property type="match status" value="1"/>
</dbReference>
<evidence type="ECO:0000313" key="4">
    <source>
        <dbReference type="Proteomes" id="UP000430985"/>
    </source>
</evidence>
<gene>
    <name evidence="3" type="ORF">GIX83_10115</name>
</gene>
<evidence type="ECO:0000259" key="2">
    <source>
        <dbReference type="PROSITE" id="PS50943"/>
    </source>
</evidence>
<accession>A0A6A8D8K0</accession>
<evidence type="ECO:0000256" key="1">
    <source>
        <dbReference type="ARBA" id="ARBA00023125"/>
    </source>
</evidence>
<evidence type="ECO:0000313" key="3">
    <source>
        <dbReference type="EMBL" id="MRG70130.1"/>
    </source>
</evidence>
<dbReference type="Proteomes" id="UP000430985">
    <property type="component" value="Unassembled WGS sequence"/>
</dbReference>
<dbReference type="CDD" id="cd00093">
    <property type="entry name" value="HTH_XRE"/>
    <property type="match status" value="1"/>
</dbReference>
<dbReference type="RefSeq" id="WP_153702476.1">
    <property type="nucleotide sequence ID" value="NZ_WJNE01000087.1"/>
</dbReference>
<organism evidence="3 4">
    <name type="scientific">Limosilactobacillus reuteri</name>
    <name type="common">Lactobacillus reuteri</name>
    <dbReference type="NCBI Taxonomy" id="1598"/>
    <lineage>
        <taxon>Bacteria</taxon>
        <taxon>Bacillati</taxon>
        <taxon>Bacillota</taxon>
        <taxon>Bacilli</taxon>
        <taxon>Lactobacillales</taxon>
        <taxon>Lactobacillaceae</taxon>
        <taxon>Limosilactobacillus</taxon>
    </lineage>
</organism>
<dbReference type="SUPFAM" id="SSF47413">
    <property type="entry name" value="lambda repressor-like DNA-binding domains"/>
    <property type="match status" value="1"/>
</dbReference>
<comment type="caution">
    <text evidence="3">The sequence shown here is derived from an EMBL/GenBank/DDBJ whole genome shotgun (WGS) entry which is preliminary data.</text>
</comment>
<dbReference type="Gene3D" id="1.10.260.40">
    <property type="entry name" value="lambda repressor-like DNA-binding domains"/>
    <property type="match status" value="1"/>
</dbReference>
<dbReference type="PANTHER" id="PTHR46558:SF11">
    <property type="entry name" value="HTH-TYPE TRANSCRIPTIONAL REGULATOR XRE"/>
    <property type="match status" value="1"/>
</dbReference>
<dbReference type="GO" id="GO:0003677">
    <property type="term" value="F:DNA binding"/>
    <property type="evidence" value="ECO:0007669"/>
    <property type="project" value="UniProtKB-KW"/>
</dbReference>
<dbReference type="EMBL" id="WJNE01000087">
    <property type="protein sequence ID" value="MRG70130.1"/>
    <property type="molecule type" value="Genomic_DNA"/>
</dbReference>
<dbReference type="InterPro" id="IPR010982">
    <property type="entry name" value="Lambda_DNA-bd_dom_sf"/>
</dbReference>
<dbReference type="AlphaFoldDB" id="A0A6A8D8K0"/>
<sequence>MVDDKKIPQNRIAELRRENNLSQAELAKKTGLTRQAISLYEIGKREPKLTTWVKLADYFDVPLTYIQGLENNRVTSDDDFKKIMQFTLSHSSPKDLKNNLMYLDK</sequence>
<name>A0A6A8D8K0_LIMRT</name>
<feature type="domain" description="HTH cro/C1-type" evidence="2">
    <location>
        <begin position="12"/>
        <end position="66"/>
    </location>
</feature>
<keyword evidence="1" id="KW-0238">DNA-binding</keyword>
<feature type="non-terminal residue" evidence="3">
    <location>
        <position position="105"/>
    </location>
</feature>
<dbReference type="PANTHER" id="PTHR46558">
    <property type="entry name" value="TRACRIPTIONAL REGULATORY PROTEIN-RELATED-RELATED"/>
    <property type="match status" value="1"/>
</dbReference>
<dbReference type="PROSITE" id="PS50943">
    <property type="entry name" value="HTH_CROC1"/>
    <property type="match status" value="1"/>
</dbReference>
<reference evidence="3 4" key="1">
    <citation type="submission" date="2019-11" db="EMBL/GenBank/DDBJ databases">
        <title>Draft genome sequence of 12 host-associated Lactobacillus reuteri rodent strains.</title>
        <authorList>
            <person name="Zhang S."/>
            <person name="Ozcam M."/>
            <person name="Van Pijkeren J.P."/>
        </authorList>
    </citation>
    <scope>NUCLEOTIDE SEQUENCE [LARGE SCALE GENOMIC DNA]</scope>
    <source>
        <strain evidence="3 4">Rat19</strain>
    </source>
</reference>
<protein>
    <submittedName>
        <fullName evidence="3">Helix-turn-helix domain-containing protein</fullName>
    </submittedName>
</protein>
<dbReference type="SMART" id="SM00530">
    <property type="entry name" value="HTH_XRE"/>
    <property type="match status" value="1"/>
</dbReference>
<dbReference type="InterPro" id="IPR001387">
    <property type="entry name" value="Cro/C1-type_HTH"/>
</dbReference>